<keyword evidence="3" id="KW-0813">Transport</keyword>
<evidence type="ECO:0000256" key="3">
    <source>
        <dbReference type="ARBA" id="ARBA00022448"/>
    </source>
</evidence>
<dbReference type="PANTHER" id="PTHR30532:SF28">
    <property type="entry name" value="PETROBACTIN-BINDING PROTEIN YCLQ"/>
    <property type="match status" value="1"/>
</dbReference>
<dbReference type="STRING" id="61635.BN85312310"/>
<feature type="domain" description="Fe/B12 periplasmic-binding" evidence="6">
    <location>
        <begin position="66"/>
        <end position="336"/>
    </location>
</feature>
<name>U4KP89_9MOLU</name>
<dbReference type="GO" id="GO:1901678">
    <property type="term" value="P:iron coordination entity transport"/>
    <property type="evidence" value="ECO:0007669"/>
    <property type="project" value="UniProtKB-ARBA"/>
</dbReference>
<comment type="subcellular location">
    <subcellularLocation>
        <location evidence="1">Cell envelope</location>
    </subcellularLocation>
</comment>
<evidence type="ECO:0000256" key="2">
    <source>
        <dbReference type="ARBA" id="ARBA00008814"/>
    </source>
</evidence>
<protein>
    <submittedName>
        <fullName evidence="7">Iron chelate uptake ABC transporter, FeCT family, solute-binding protein</fullName>
    </submittedName>
</protein>
<dbReference type="AlphaFoldDB" id="U4KP89"/>
<dbReference type="PANTHER" id="PTHR30532">
    <property type="entry name" value="IRON III DICITRATE-BINDING PERIPLASMIC PROTEIN"/>
    <property type="match status" value="1"/>
</dbReference>
<dbReference type="PROSITE" id="PS51257">
    <property type="entry name" value="PROKAR_LIPOPROTEIN"/>
    <property type="match status" value="1"/>
</dbReference>
<evidence type="ECO:0000259" key="6">
    <source>
        <dbReference type="PROSITE" id="PS50983"/>
    </source>
</evidence>
<dbReference type="SUPFAM" id="SSF53807">
    <property type="entry name" value="Helical backbone' metal receptor"/>
    <property type="match status" value="1"/>
</dbReference>
<feature type="chain" id="PRO_5004651494" evidence="5">
    <location>
        <begin position="19"/>
        <end position="336"/>
    </location>
</feature>
<dbReference type="InterPro" id="IPR051313">
    <property type="entry name" value="Bact_iron-sidero_bind"/>
</dbReference>
<accession>U4KP89</accession>
<gene>
    <name evidence="7" type="ORF">BN85312310</name>
</gene>
<evidence type="ECO:0000313" key="7">
    <source>
        <dbReference type="EMBL" id="CCV66252.1"/>
    </source>
</evidence>
<dbReference type="Proteomes" id="UP000032737">
    <property type="component" value="Chromosome"/>
</dbReference>
<sequence length="336" mass="36390">MKKIVSSLILILSIVVLTGCVNIVDDKDDDFETITITQEVTKADSRTDENATKETISEVVPVNPKNVAVFDYGILDILDEVGLETLGIEKLAVVKSNLPTYLSKYSGQTYGIAGASLFEPSFDELDLFDADLVIISGRSAWAYNSLKKELNNVAVLSLAVDNTDYLNSVLDNLDILKQIFDGNTAFDALKTTLSTKTSELKEMVSQSGLKALIVMTNGSAISGYGIGSRFGFVHNELGFVAADDKFGNGDTNAHGDNISFEYISELNPDVIFVVDRTAATSDDTSSQILDVTLVNETNAGKNNRVILLDSTAWYLVSGGYNSTLVMIADAQKVFNR</sequence>
<dbReference type="Gene3D" id="3.40.50.1980">
    <property type="entry name" value="Nitrogenase molybdenum iron protein domain"/>
    <property type="match status" value="2"/>
</dbReference>
<dbReference type="HOGENOM" id="CLU_038034_3_1_14"/>
<dbReference type="EMBL" id="FO681348">
    <property type="protein sequence ID" value="CCV66252.1"/>
    <property type="molecule type" value="Genomic_DNA"/>
</dbReference>
<comment type="similarity">
    <text evidence="2">Belongs to the bacterial solute-binding protein 8 family.</text>
</comment>
<keyword evidence="8" id="KW-1185">Reference proteome</keyword>
<evidence type="ECO:0000256" key="1">
    <source>
        <dbReference type="ARBA" id="ARBA00004196"/>
    </source>
</evidence>
<evidence type="ECO:0000256" key="5">
    <source>
        <dbReference type="SAM" id="SignalP"/>
    </source>
</evidence>
<dbReference type="InterPro" id="IPR002491">
    <property type="entry name" value="ABC_transptr_periplasmic_BD"/>
</dbReference>
<dbReference type="OrthoDB" id="63946at2"/>
<dbReference type="GO" id="GO:0030288">
    <property type="term" value="C:outer membrane-bounded periplasmic space"/>
    <property type="evidence" value="ECO:0007669"/>
    <property type="project" value="TreeGrafter"/>
</dbReference>
<dbReference type="PROSITE" id="PS50983">
    <property type="entry name" value="FE_B12_PBP"/>
    <property type="match status" value="1"/>
</dbReference>
<evidence type="ECO:0000256" key="4">
    <source>
        <dbReference type="ARBA" id="ARBA00022729"/>
    </source>
</evidence>
<evidence type="ECO:0000313" key="8">
    <source>
        <dbReference type="Proteomes" id="UP000032737"/>
    </source>
</evidence>
<proteinExistence type="inferred from homology"/>
<feature type="signal peptide" evidence="5">
    <location>
        <begin position="1"/>
        <end position="18"/>
    </location>
</feature>
<dbReference type="KEGG" id="abra:BN85312310"/>
<organism evidence="7 8">
    <name type="scientific">Acholeplasma brassicae</name>
    <dbReference type="NCBI Taxonomy" id="61635"/>
    <lineage>
        <taxon>Bacteria</taxon>
        <taxon>Bacillati</taxon>
        <taxon>Mycoplasmatota</taxon>
        <taxon>Mollicutes</taxon>
        <taxon>Acholeplasmatales</taxon>
        <taxon>Acholeplasmataceae</taxon>
        <taxon>Acholeplasma</taxon>
    </lineage>
</organism>
<reference evidence="7 8" key="1">
    <citation type="journal article" date="2013" name="J. Mol. Microbiol. Biotechnol.">
        <title>Analysis of the Complete Genomes of Acholeplasma brassicae , A. palmae and A. laidlawii and Their Comparison to the Obligate Parasites from ' Candidatus Phytoplasma'.</title>
        <authorList>
            <person name="Kube M."/>
            <person name="Siewert C."/>
            <person name="Migdoll A.M."/>
            <person name="Duduk B."/>
            <person name="Holz S."/>
            <person name="Rabus R."/>
            <person name="Seemuller E."/>
            <person name="Mitrovic J."/>
            <person name="Muller I."/>
            <person name="Buttner C."/>
            <person name="Reinhardt R."/>
        </authorList>
    </citation>
    <scope>NUCLEOTIDE SEQUENCE [LARGE SCALE GENOMIC DNA]</scope>
    <source>
        <strain evidence="8">0502</strain>
    </source>
</reference>
<dbReference type="Pfam" id="PF01497">
    <property type="entry name" value="Peripla_BP_2"/>
    <property type="match status" value="1"/>
</dbReference>
<keyword evidence="4 5" id="KW-0732">Signal</keyword>
<dbReference type="RefSeq" id="WP_030005112.1">
    <property type="nucleotide sequence ID" value="NC_022549.1"/>
</dbReference>